<keyword evidence="1" id="KW-0732">Signal</keyword>
<dbReference type="RefSeq" id="WP_046826502.1">
    <property type="nucleotide sequence ID" value="NZ_LBIA02000001.1"/>
</dbReference>
<name>A0A4U6BSV8_9BRAD</name>
<evidence type="ECO:0000256" key="1">
    <source>
        <dbReference type="SAM" id="SignalP"/>
    </source>
</evidence>
<evidence type="ECO:0000313" key="3">
    <source>
        <dbReference type="Proteomes" id="UP000034832"/>
    </source>
</evidence>
<dbReference type="STRING" id="211460.YH63_01570"/>
<reference evidence="2" key="1">
    <citation type="submission" date="2019-04" db="EMBL/GenBank/DDBJ databases">
        <title>Whole genome sequencing of cave bacteria.</title>
        <authorList>
            <person name="Gan H.M."/>
            <person name="Barton H."/>
            <person name="Savka M.A."/>
        </authorList>
    </citation>
    <scope>NUCLEOTIDE SEQUENCE [LARGE SCALE GENOMIC DNA]</scope>
    <source>
        <strain evidence="2">LC387</strain>
    </source>
</reference>
<dbReference type="Proteomes" id="UP000034832">
    <property type="component" value="Unassembled WGS sequence"/>
</dbReference>
<protein>
    <submittedName>
        <fullName evidence="2">Uncharacterized protein</fullName>
    </submittedName>
</protein>
<dbReference type="AlphaFoldDB" id="A0A4U6BSV8"/>
<keyword evidence="3" id="KW-1185">Reference proteome</keyword>
<sequence length="87" mass="9591">MAGKCLIGAGAAGFLIASLVPAMALANNLNVNAGTHIPMRPHVNLNATINLDVKSRMFRDIDLSDTCRADERIKTKGKREWRCRQDR</sequence>
<accession>A0A4U6BSV8</accession>
<organism evidence="2 3">
    <name type="scientific">Afipia massiliensis</name>
    <dbReference type="NCBI Taxonomy" id="211460"/>
    <lineage>
        <taxon>Bacteria</taxon>
        <taxon>Pseudomonadati</taxon>
        <taxon>Pseudomonadota</taxon>
        <taxon>Alphaproteobacteria</taxon>
        <taxon>Hyphomicrobiales</taxon>
        <taxon>Nitrobacteraceae</taxon>
        <taxon>Afipia</taxon>
    </lineage>
</organism>
<feature type="signal peptide" evidence="1">
    <location>
        <begin position="1"/>
        <end position="26"/>
    </location>
</feature>
<gene>
    <name evidence="2" type="ORF">YH63_017485</name>
</gene>
<dbReference type="OrthoDB" id="8129980at2"/>
<feature type="chain" id="PRO_5020450117" evidence="1">
    <location>
        <begin position="27"/>
        <end position="87"/>
    </location>
</feature>
<dbReference type="EMBL" id="LBIA02000001">
    <property type="protein sequence ID" value="TKT73071.1"/>
    <property type="molecule type" value="Genomic_DNA"/>
</dbReference>
<comment type="caution">
    <text evidence="2">The sequence shown here is derived from an EMBL/GenBank/DDBJ whole genome shotgun (WGS) entry which is preliminary data.</text>
</comment>
<evidence type="ECO:0000313" key="2">
    <source>
        <dbReference type="EMBL" id="TKT73071.1"/>
    </source>
</evidence>
<proteinExistence type="predicted"/>